<keyword evidence="2" id="KW-0812">Transmembrane</keyword>
<keyword evidence="1" id="KW-0175">Coiled coil</keyword>
<dbReference type="EMBL" id="BK032510">
    <property type="protein sequence ID" value="DAF43785.1"/>
    <property type="molecule type" value="Genomic_DNA"/>
</dbReference>
<reference evidence="3" key="1">
    <citation type="journal article" date="2021" name="Proc. Natl. Acad. Sci. U.S.A.">
        <title>A Catalog of Tens of Thousands of Viruses from Human Metagenomes Reveals Hidden Associations with Chronic Diseases.</title>
        <authorList>
            <person name="Tisza M.J."/>
            <person name="Buck C.B."/>
        </authorList>
    </citation>
    <scope>NUCLEOTIDE SEQUENCE</scope>
    <source>
        <strain evidence="3">CtNQV2</strain>
    </source>
</reference>
<organism evidence="3">
    <name type="scientific">Myoviridae sp. ctNQV2</name>
    <dbReference type="NCBI Taxonomy" id="2827683"/>
    <lineage>
        <taxon>Viruses</taxon>
        <taxon>Duplodnaviria</taxon>
        <taxon>Heunggongvirae</taxon>
        <taxon>Uroviricota</taxon>
        <taxon>Caudoviricetes</taxon>
    </lineage>
</organism>
<evidence type="ECO:0000256" key="1">
    <source>
        <dbReference type="SAM" id="Coils"/>
    </source>
</evidence>
<sequence>MFMNLCPYFWLTIASLFVLPFVWLYNVIKNGFITFFDKISEHMDKIFDKELENWVKTLNEAQIIELDKFGWNSEDVSVPYSFKKKASPWDAVHKWCKLHNVSTTELYKKVGLYEEFKEKMRLRRAELRKVAAEKESRKQAITDKRKADREKMNKVIKNTKQIAGFIITLFLAFIFFFIVKLFVFIFTLFVEFVILNSVECGCAIGYMALVALIGFIIYLYCMRVGSIVDRITDKQHASFKEWIMAIPALIVIGICYVIFYCIIYVFLWKWIIYATYVGLRNAFFTFTGIFGEYFGASYSDYCPGIEWDEKEED</sequence>
<feature type="transmembrane region" description="Helical" evidence="2">
    <location>
        <begin position="242"/>
        <end position="267"/>
    </location>
</feature>
<dbReference type="InterPro" id="IPR036259">
    <property type="entry name" value="MFS_trans_sf"/>
</dbReference>
<feature type="transmembrane region" description="Helical" evidence="2">
    <location>
        <begin position="273"/>
        <end position="291"/>
    </location>
</feature>
<dbReference type="SUPFAM" id="SSF103473">
    <property type="entry name" value="MFS general substrate transporter"/>
    <property type="match status" value="1"/>
</dbReference>
<name>A0A8S5RYS3_9CAUD</name>
<feature type="transmembrane region" description="Helical" evidence="2">
    <location>
        <begin position="162"/>
        <end position="186"/>
    </location>
</feature>
<feature type="transmembrane region" description="Helical" evidence="2">
    <location>
        <begin position="192"/>
        <end position="221"/>
    </location>
</feature>
<proteinExistence type="predicted"/>
<keyword evidence="2" id="KW-1133">Transmembrane helix</keyword>
<accession>A0A8S5RYS3</accession>
<keyword evidence="2" id="KW-0472">Membrane</keyword>
<feature type="coiled-coil region" evidence="1">
    <location>
        <begin position="117"/>
        <end position="144"/>
    </location>
</feature>
<feature type="transmembrane region" description="Helical" evidence="2">
    <location>
        <begin position="7"/>
        <end position="28"/>
    </location>
</feature>
<evidence type="ECO:0000256" key="2">
    <source>
        <dbReference type="SAM" id="Phobius"/>
    </source>
</evidence>
<protein>
    <recommendedName>
        <fullName evidence="4">Transmembrane protein</fullName>
    </recommendedName>
</protein>
<evidence type="ECO:0000313" key="3">
    <source>
        <dbReference type="EMBL" id="DAF43785.1"/>
    </source>
</evidence>
<evidence type="ECO:0008006" key="4">
    <source>
        <dbReference type="Google" id="ProtNLM"/>
    </source>
</evidence>